<evidence type="ECO:0000313" key="2">
    <source>
        <dbReference type="EMBL" id="VEH97220.1"/>
    </source>
</evidence>
<dbReference type="KEGG" id="cant:NCTC13489_00750"/>
<accession>A0A448NP90</accession>
<dbReference type="Pfam" id="PF01904">
    <property type="entry name" value="DUF72"/>
    <property type="match status" value="1"/>
</dbReference>
<protein>
    <submittedName>
        <fullName evidence="1">Histidine kinase</fullName>
    </submittedName>
    <submittedName>
        <fullName evidence="2">Protein of uncharacterized function DUF72</fullName>
    </submittedName>
</protein>
<dbReference type="STRING" id="266748.HY04_14145"/>
<keyword evidence="1" id="KW-0808">Transferase</keyword>
<dbReference type="Proteomes" id="UP000270036">
    <property type="component" value="Chromosome"/>
</dbReference>
<keyword evidence="1" id="KW-0418">Kinase</keyword>
<keyword evidence="3" id="KW-1185">Reference proteome</keyword>
<organism evidence="2 4">
    <name type="scientific">Kaistella antarctica</name>
    <dbReference type="NCBI Taxonomy" id="266748"/>
    <lineage>
        <taxon>Bacteria</taxon>
        <taxon>Pseudomonadati</taxon>
        <taxon>Bacteroidota</taxon>
        <taxon>Flavobacteriia</taxon>
        <taxon>Flavobacteriales</taxon>
        <taxon>Weeksellaceae</taxon>
        <taxon>Chryseobacterium group</taxon>
        <taxon>Kaistella</taxon>
    </lineage>
</organism>
<dbReference type="AlphaFoldDB" id="A0A448NP90"/>
<dbReference type="SUPFAM" id="SSF117396">
    <property type="entry name" value="TM1631-like"/>
    <property type="match status" value="1"/>
</dbReference>
<dbReference type="Gene3D" id="3.20.20.410">
    <property type="entry name" value="Protein of unknown function UPF0759"/>
    <property type="match status" value="1"/>
</dbReference>
<reference evidence="2 4" key="2">
    <citation type="submission" date="2018-12" db="EMBL/GenBank/DDBJ databases">
        <authorList>
            <consortium name="Pathogen Informatics"/>
        </authorList>
    </citation>
    <scope>NUCLEOTIDE SEQUENCE [LARGE SCALE GENOMIC DNA]</scope>
    <source>
        <strain evidence="2 4">NCTC13489</strain>
    </source>
</reference>
<evidence type="ECO:0000313" key="3">
    <source>
        <dbReference type="Proteomes" id="UP000028349"/>
    </source>
</evidence>
<dbReference type="PANTHER" id="PTHR30348">
    <property type="entry name" value="UNCHARACTERIZED PROTEIN YECE"/>
    <property type="match status" value="1"/>
</dbReference>
<reference evidence="1 3" key="1">
    <citation type="submission" date="2014-07" db="EMBL/GenBank/DDBJ databases">
        <authorList>
            <person name="Pisani N.G."/>
            <person name="Newman J.D."/>
        </authorList>
    </citation>
    <scope>NUCLEOTIDE SEQUENCE [LARGE SCALE GENOMIC DNA]</scope>
    <source>
        <strain evidence="1 3">LMG 24720</strain>
    </source>
</reference>
<dbReference type="InterPro" id="IPR036520">
    <property type="entry name" value="UPF0759_sf"/>
</dbReference>
<dbReference type="EMBL" id="JPEP01000002">
    <property type="protein sequence ID" value="KEY19530.1"/>
    <property type="molecule type" value="Genomic_DNA"/>
</dbReference>
<dbReference type="PANTHER" id="PTHR30348:SF4">
    <property type="entry name" value="DUF72 DOMAIN-CONTAINING PROTEIN"/>
    <property type="match status" value="1"/>
</dbReference>
<evidence type="ECO:0000313" key="1">
    <source>
        <dbReference type="EMBL" id="KEY19530.1"/>
    </source>
</evidence>
<dbReference type="EMBL" id="LR134441">
    <property type="protein sequence ID" value="VEH97220.1"/>
    <property type="molecule type" value="Genomic_DNA"/>
</dbReference>
<dbReference type="RefSeq" id="WP_034720731.1">
    <property type="nucleotide sequence ID" value="NZ_FOIX01000003.1"/>
</dbReference>
<proteinExistence type="predicted"/>
<evidence type="ECO:0000313" key="4">
    <source>
        <dbReference type="Proteomes" id="UP000270036"/>
    </source>
</evidence>
<dbReference type="GO" id="GO:0016301">
    <property type="term" value="F:kinase activity"/>
    <property type="evidence" value="ECO:0007669"/>
    <property type="project" value="UniProtKB-KW"/>
</dbReference>
<name>A0A448NP90_9FLAO</name>
<sequence length="240" mass="27896">MNKQPFIGCSGFAVGFWKGLFYPENLPSKDYLNFYSKHLNAVEINSTFYRRPRPSTILKWVEETEANFKFFIKIPKTITHLKKLDDTKNETTEFCQYLAENLGTKLAGFLFQLPPSFHYTVENLAKIIATVDKNYLNVVEFRHQSWWNIEVQNSLNENNIVFAGVSIPKDIPTDFIINNDDFAYYRLHGNPEMFKSEYAETELKKLAAEILKFKGTSFIFFNNTYGTAAIKNALYLNMII</sequence>
<dbReference type="OrthoDB" id="9780310at2"/>
<dbReference type="Proteomes" id="UP000028349">
    <property type="component" value="Unassembled WGS sequence"/>
</dbReference>
<dbReference type="InterPro" id="IPR002763">
    <property type="entry name" value="DUF72"/>
</dbReference>
<gene>
    <name evidence="2" type="primary">yecE_1</name>
    <name evidence="1" type="ORF">HY04_14145</name>
    <name evidence="2" type="ORF">NCTC13489_00750</name>
</gene>